<keyword evidence="2" id="KW-1185">Reference proteome</keyword>
<dbReference type="RefSeq" id="WP_308457119.1">
    <property type="nucleotide sequence ID" value="NZ_JAJEQM010000023.1"/>
</dbReference>
<evidence type="ECO:0000313" key="1">
    <source>
        <dbReference type="EMBL" id="MCC2211686.1"/>
    </source>
</evidence>
<comment type="caution">
    <text evidence="1">The sequence shown here is derived from an EMBL/GenBank/DDBJ whole genome shotgun (WGS) entry which is preliminary data.</text>
</comment>
<protein>
    <submittedName>
        <fullName evidence="1">Uncharacterized protein</fullName>
    </submittedName>
</protein>
<name>A0AAE3JAR5_9FIRM</name>
<reference evidence="1 2" key="1">
    <citation type="submission" date="2021-10" db="EMBL/GenBank/DDBJ databases">
        <title>Anaerobic single-cell dispensing facilitates the cultivation of human gut bacteria.</title>
        <authorList>
            <person name="Afrizal A."/>
        </authorList>
    </citation>
    <scope>NUCLEOTIDE SEQUENCE [LARGE SCALE GENOMIC DNA]</scope>
    <source>
        <strain evidence="1 2">CLA-AA-H232</strain>
    </source>
</reference>
<organism evidence="1 2">
    <name type="scientific">Hominilimicola fabiformis</name>
    <dbReference type="NCBI Taxonomy" id="2885356"/>
    <lineage>
        <taxon>Bacteria</taxon>
        <taxon>Bacillati</taxon>
        <taxon>Bacillota</taxon>
        <taxon>Clostridia</taxon>
        <taxon>Eubacteriales</taxon>
        <taxon>Oscillospiraceae</taxon>
        <taxon>Hominilimicola</taxon>
    </lineage>
</organism>
<evidence type="ECO:0000313" key="2">
    <source>
        <dbReference type="Proteomes" id="UP001198242"/>
    </source>
</evidence>
<sequence length="92" mass="10791">MYPKEVREIFSDEEIEQLKEDGYSERDLIGLALFKRMIDMGLTDEEMDMIFFQSFTETIEEYCGSEAAEELKKYTSFQNMMANGALDMDDIE</sequence>
<gene>
    <name evidence="1" type="ORF">LKE05_12935</name>
</gene>
<dbReference type="AlphaFoldDB" id="A0AAE3JAR5"/>
<dbReference type="EMBL" id="JAJEQM010000023">
    <property type="protein sequence ID" value="MCC2211686.1"/>
    <property type="molecule type" value="Genomic_DNA"/>
</dbReference>
<accession>A0AAE3JAR5</accession>
<proteinExistence type="predicted"/>
<dbReference type="Proteomes" id="UP001198242">
    <property type="component" value="Unassembled WGS sequence"/>
</dbReference>